<dbReference type="AlphaFoldDB" id="A0A1E5G388"/>
<dbReference type="OrthoDB" id="9794671at2"/>
<evidence type="ECO:0000313" key="3">
    <source>
        <dbReference type="Proteomes" id="UP000094296"/>
    </source>
</evidence>
<sequence>MRFTKKVVSICVIFMFILGTALPTGLAAEQQIQINFNGQSYNADFYLEDDITYINVDSLKKIPGLEVNEYNYVPLRAFFEGQGATVTWNAQSKVIDISWRETNDGWTANDLVVKAEEVLKEYNTYRMAGDGTIDISISGNDAADAFPFDGMTLAIEGSFSQEPLAMYMKQTMTMPINFEEMGLTEEELALMGMDTSMVTEMVWKDNAIYQRILPLQEQWIVNNIEDLGMSDTFNDLLQMTPQQNLELMTKYGVFYTFGDDVEVDGIEYYVVNSTLSADTFRNLMEDMFDDLMPPELLTEESDEVSVMIDEIFANINMNFYQQTLINKETLTTDFLIYDMVMSLALADMFSQEDGLQEDAPESMLMSMSGVYHLYDFGVEIELPDVSDAITQEEYMEQQMQLFESLEPEVQ</sequence>
<feature type="signal peptide" evidence="1">
    <location>
        <begin position="1"/>
        <end position="27"/>
    </location>
</feature>
<comment type="caution">
    <text evidence="2">The sequence shown here is derived from an EMBL/GenBank/DDBJ whole genome shotgun (WGS) entry which is preliminary data.</text>
</comment>
<reference evidence="2 3" key="1">
    <citation type="submission" date="2016-09" db="EMBL/GenBank/DDBJ databases">
        <title>Draft genome sequence for the type strain of Desulfuribacillus alkaliarsenatis AHT28, an obligately anaerobic, sulfidogenic bacterium isolated from Russian soda lake sediments.</title>
        <authorList>
            <person name="Abin C.A."/>
            <person name="Hollibaugh J.T."/>
        </authorList>
    </citation>
    <scope>NUCLEOTIDE SEQUENCE [LARGE SCALE GENOMIC DNA]</scope>
    <source>
        <strain evidence="2 3">AHT28</strain>
    </source>
</reference>
<dbReference type="Pfam" id="PF20316">
    <property type="entry name" value="DUF6612"/>
    <property type="match status" value="1"/>
</dbReference>
<evidence type="ECO:0000313" key="2">
    <source>
        <dbReference type="EMBL" id="OEF97501.1"/>
    </source>
</evidence>
<feature type="chain" id="PRO_5009177041" description="Copper amine oxidase-like N-terminal domain-containing protein" evidence="1">
    <location>
        <begin position="28"/>
        <end position="410"/>
    </location>
</feature>
<dbReference type="Gene3D" id="2.50.20.20">
    <property type="match status" value="1"/>
</dbReference>
<dbReference type="STRING" id="766136.BHF68_04660"/>
<name>A0A1E5G388_9FIRM</name>
<protein>
    <recommendedName>
        <fullName evidence="4">Copper amine oxidase-like N-terminal domain-containing protein</fullName>
    </recommendedName>
</protein>
<evidence type="ECO:0000256" key="1">
    <source>
        <dbReference type="SAM" id="SignalP"/>
    </source>
</evidence>
<dbReference type="EMBL" id="MIJE01000011">
    <property type="protein sequence ID" value="OEF97501.1"/>
    <property type="molecule type" value="Genomic_DNA"/>
</dbReference>
<evidence type="ECO:0008006" key="4">
    <source>
        <dbReference type="Google" id="ProtNLM"/>
    </source>
</evidence>
<keyword evidence="3" id="KW-1185">Reference proteome</keyword>
<gene>
    <name evidence="2" type="ORF">BHF68_04660</name>
</gene>
<accession>A0A1E5G388</accession>
<organism evidence="2 3">
    <name type="scientific">Desulfuribacillus alkaliarsenatis</name>
    <dbReference type="NCBI Taxonomy" id="766136"/>
    <lineage>
        <taxon>Bacteria</taxon>
        <taxon>Bacillati</taxon>
        <taxon>Bacillota</taxon>
        <taxon>Desulfuribacillia</taxon>
        <taxon>Desulfuribacillales</taxon>
        <taxon>Desulfuribacillaceae</taxon>
        <taxon>Desulfuribacillus</taxon>
    </lineage>
</organism>
<dbReference type="RefSeq" id="WP_069642899.1">
    <property type="nucleotide sequence ID" value="NZ_MIJE01000011.1"/>
</dbReference>
<proteinExistence type="predicted"/>
<dbReference type="Proteomes" id="UP000094296">
    <property type="component" value="Unassembled WGS sequence"/>
</dbReference>
<dbReference type="InterPro" id="IPR046720">
    <property type="entry name" value="DUF6612"/>
</dbReference>
<keyword evidence="1" id="KW-0732">Signal</keyword>